<comment type="caution">
    <text evidence="6">The sequence shown here is derived from an EMBL/GenBank/DDBJ whole genome shotgun (WGS) entry which is preliminary data.</text>
</comment>
<dbReference type="PROSITE" id="PS00036">
    <property type="entry name" value="BZIP_BASIC"/>
    <property type="match status" value="1"/>
</dbReference>
<keyword evidence="2" id="KW-0238">DNA-binding</keyword>
<dbReference type="Pfam" id="PF00170">
    <property type="entry name" value="bZIP_1"/>
    <property type="match status" value="1"/>
</dbReference>
<accession>A0A7J7LRD4</accession>
<evidence type="ECO:0000256" key="2">
    <source>
        <dbReference type="ARBA" id="ARBA00023125"/>
    </source>
</evidence>
<dbReference type="GO" id="GO:0045893">
    <property type="term" value="P:positive regulation of DNA-templated transcription"/>
    <property type="evidence" value="ECO:0007669"/>
    <property type="project" value="InterPro"/>
</dbReference>
<keyword evidence="7" id="KW-1185">Reference proteome</keyword>
<dbReference type="PANTHER" id="PTHR22952">
    <property type="entry name" value="CAMP-RESPONSE ELEMENT BINDING PROTEIN-RELATED"/>
    <property type="match status" value="1"/>
</dbReference>
<evidence type="ECO:0000256" key="4">
    <source>
        <dbReference type="SAM" id="Coils"/>
    </source>
</evidence>
<comment type="subcellular location">
    <subcellularLocation>
        <location evidence="1">Nucleus</location>
    </subcellularLocation>
</comment>
<dbReference type="GO" id="GO:0003700">
    <property type="term" value="F:DNA-binding transcription factor activity"/>
    <property type="evidence" value="ECO:0007669"/>
    <property type="project" value="InterPro"/>
</dbReference>
<dbReference type="Proteomes" id="UP000541444">
    <property type="component" value="Unassembled WGS sequence"/>
</dbReference>
<proteinExistence type="predicted"/>
<evidence type="ECO:0000256" key="3">
    <source>
        <dbReference type="ARBA" id="ARBA00023242"/>
    </source>
</evidence>
<dbReference type="GO" id="GO:0005634">
    <property type="term" value="C:nucleus"/>
    <property type="evidence" value="ECO:0007669"/>
    <property type="project" value="UniProtKB-SubCell"/>
</dbReference>
<dbReference type="GO" id="GO:0003677">
    <property type="term" value="F:DNA binding"/>
    <property type="evidence" value="ECO:0007669"/>
    <property type="project" value="UniProtKB-KW"/>
</dbReference>
<sequence>MGEFVSISGYLHQHILACLGLDLNVRSDTPATPTDYGNMFPSAYDNPKPINSYMPNPSTPFEEDQQLPNQTQFLPNLVKPENFSTGEHVLGGWDIQTQTGSNSNGAGNIVEPANYGSGNGGQSANYGFGTGGQPVNYGSGSGGLVSYYQQSSYQLYGGYNAGSANLKTGNTITDSLMERRQRRMIKNRESAARSRARRLAYNAQQQLEIQKLKEENESMKKALRNLVAFTKLNVPRRNERAISEPAAEPPEQA</sequence>
<reference evidence="6 7" key="1">
    <citation type="journal article" date="2020" name="IScience">
        <title>Genome Sequencing of the Endangered Kingdonia uniflora (Circaeasteraceae, Ranunculales) Reveals Potential Mechanisms of Evolutionary Specialization.</title>
        <authorList>
            <person name="Sun Y."/>
            <person name="Deng T."/>
            <person name="Zhang A."/>
            <person name="Moore M.J."/>
            <person name="Landis J.B."/>
            <person name="Lin N."/>
            <person name="Zhang H."/>
            <person name="Zhang X."/>
            <person name="Huang J."/>
            <person name="Zhang X."/>
            <person name="Sun H."/>
            <person name="Wang H."/>
        </authorList>
    </citation>
    <scope>NUCLEOTIDE SEQUENCE [LARGE SCALE GENOMIC DNA]</scope>
    <source>
        <strain evidence="6">TB1705</strain>
        <tissue evidence="6">Leaf</tissue>
    </source>
</reference>
<dbReference type="SMART" id="SM00338">
    <property type="entry name" value="BRLZ"/>
    <property type="match status" value="1"/>
</dbReference>
<dbReference type="InterPro" id="IPR043452">
    <property type="entry name" value="BZIP46-like"/>
</dbReference>
<dbReference type="SUPFAM" id="SSF57959">
    <property type="entry name" value="Leucine zipper domain"/>
    <property type="match status" value="1"/>
</dbReference>
<feature type="coiled-coil region" evidence="4">
    <location>
        <begin position="202"/>
        <end position="229"/>
    </location>
</feature>
<keyword evidence="4" id="KW-0175">Coiled coil</keyword>
<protein>
    <recommendedName>
        <fullName evidence="5">BZIP domain-containing protein</fullName>
    </recommendedName>
</protein>
<evidence type="ECO:0000256" key="1">
    <source>
        <dbReference type="ARBA" id="ARBA00004123"/>
    </source>
</evidence>
<dbReference type="InterPro" id="IPR046347">
    <property type="entry name" value="bZIP_sf"/>
</dbReference>
<gene>
    <name evidence="6" type="ORF">GIB67_013490</name>
</gene>
<dbReference type="AlphaFoldDB" id="A0A7J7LRD4"/>
<evidence type="ECO:0000313" key="6">
    <source>
        <dbReference type="EMBL" id="KAF6145139.1"/>
    </source>
</evidence>
<keyword evidence="3" id="KW-0539">Nucleus</keyword>
<dbReference type="EMBL" id="JACGCM010002086">
    <property type="protein sequence ID" value="KAF6145139.1"/>
    <property type="molecule type" value="Genomic_DNA"/>
</dbReference>
<feature type="domain" description="BZIP" evidence="5">
    <location>
        <begin position="177"/>
        <end position="226"/>
    </location>
</feature>
<evidence type="ECO:0000313" key="7">
    <source>
        <dbReference type="Proteomes" id="UP000541444"/>
    </source>
</evidence>
<dbReference type="Gene3D" id="1.20.5.170">
    <property type="match status" value="1"/>
</dbReference>
<evidence type="ECO:0000259" key="5">
    <source>
        <dbReference type="PROSITE" id="PS50217"/>
    </source>
</evidence>
<dbReference type="PANTHER" id="PTHR22952:SF408">
    <property type="entry name" value="BZIP DOMAIN-CONTAINING PROTEIN"/>
    <property type="match status" value="1"/>
</dbReference>
<name>A0A7J7LRD4_9MAGN</name>
<dbReference type="PROSITE" id="PS50217">
    <property type="entry name" value="BZIP"/>
    <property type="match status" value="1"/>
</dbReference>
<organism evidence="6 7">
    <name type="scientific">Kingdonia uniflora</name>
    <dbReference type="NCBI Taxonomy" id="39325"/>
    <lineage>
        <taxon>Eukaryota</taxon>
        <taxon>Viridiplantae</taxon>
        <taxon>Streptophyta</taxon>
        <taxon>Embryophyta</taxon>
        <taxon>Tracheophyta</taxon>
        <taxon>Spermatophyta</taxon>
        <taxon>Magnoliopsida</taxon>
        <taxon>Ranunculales</taxon>
        <taxon>Circaeasteraceae</taxon>
        <taxon>Kingdonia</taxon>
    </lineage>
</organism>
<dbReference type="InterPro" id="IPR004827">
    <property type="entry name" value="bZIP"/>
</dbReference>